<dbReference type="Pfam" id="PF16087">
    <property type="entry name" value="DUF4817"/>
    <property type="match status" value="1"/>
</dbReference>
<evidence type="ECO:0000256" key="1">
    <source>
        <dbReference type="SAM" id="MobiDB-lite"/>
    </source>
</evidence>
<feature type="region of interest" description="Disordered" evidence="1">
    <location>
        <begin position="1"/>
        <end position="22"/>
    </location>
</feature>
<dbReference type="InterPro" id="IPR032135">
    <property type="entry name" value="DUF4817"/>
</dbReference>
<name>A0A4Y2HU23_ARAVE</name>
<dbReference type="AlphaFoldDB" id="A0A4Y2HU23"/>
<dbReference type="Proteomes" id="UP000499080">
    <property type="component" value="Unassembled WGS sequence"/>
</dbReference>
<feature type="domain" description="DUF4817" evidence="2">
    <location>
        <begin position="4"/>
        <end position="37"/>
    </location>
</feature>
<gene>
    <name evidence="3" type="ORF">AVEN_195216_1</name>
</gene>
<proteinExistence type="predicted"/>
<dbReference type="EMBL" id="BGPR01183135">
    <property type="protein sequence ID" value="GBM68752.1"/>
    <property type="molecule type" value="Genomic_DNA"/>
</dbReference>
<protein>
    <recommendedName>
        <fullName evidence="2">DUF4817 domain-containing protein</fullName>
    </recommendedName>
</protein>
<reference evidence="3 4" key="1">
    <citation type="journal article" date="2019" name="Sci. Rep.">
        <title>Orb-weaving spider Araneus ventricosus genome elucidates the spidroin gene catalogue.</title>
        <authorList>
            <person name="Kono N."/>
            <person name="Nakamura H."/>
            <person name="Ohtoshi R."/>
            <person name="Moran D.A.P."/>
            <person name="Shinohara A."/>
            <person name="Yoshida Y."/>
            <person name="Fujiwara M."/>
            <person name="Mori M."/>
            <person name="Tomita M."/>
            <person name="Arakawa K."/>
        </authorList>
    </citation>
    <scope>NUCLEOTIDE SEQUENCE [LARGE SCALE GENOMIC DNA]</scope>
</reference>
<evidence type="ECO:0000313" key="4">
    <source>
        <dbReference type="Proteomes" id="UP000499080"/>
    </source>
</evidence>
<keyword evidence="4" id="KW-1185">Reference proteome</keyword>
<evidence type="ECO:0000259" key="2">
    <source>
        <dbReference type="Pfam" id="PF16087"/>
    </source>
</evidence>
<accession>A0A4Y2HU23</accession>
<sequence length="81" mass="9548">MHLTYGETKGNGREARRLYKRRFPTRRIPNHSTFASIDQRGKRPDVPCGQQERSEVHCYLKRISSTLRAVFLEMNLMDLIL</sequence>
<organism evidence="3 4">
    <name type="scientific">Araneus ventricosus</name>
    <name type="common">Orbweaver spider</name>
    <name type="synonym">Epeira ventricosa</name>
    <dbReference type="NCBI Taxonomy" id="182803"/>
    <lineage>
        <taxon>Eukaryota</taxon>
        <taxon>Metazoa</taxon>
        <taxon>Ecdysozoa</taxon>
        <taxon>Arthropoda</taxon>
        <taxon>Chelicerata</taxon>
        <taxon>Arachnida</taxon>
        <taxon>Araneae</taxon>
        <taxon>Araneomorphae</taxon>
        <taxon>Entelegynae</taxon>
        <taxon>Araneoidea</taxon>
        <taxon>Araneidae</taxon>
        <taxon>Araneus</taxon>
    </lineage>
</organism>
<evidence type="ECO:0000313" key="3">
    <source>
        <dbReference type="EMBL" id="GBM68752.1"/>
    </source>
</evidence>
<dbReference type="OrthoDB" id="6753189at2759"/>
<comment type="caution">
    <text evidence="3">The sequence shown here is derived from an EMBL/GenBank/DDBJ whole genome shotgun (WGS) entry which is preliminary data.</text>
</comment>